<accession>A0A196SDQ9</accession>
<comment type="caution">
    <text evidence="1">The sequence shown here is derived from an EMBL/GenBank/DDBJ whole genome shotgun (WGS) entry which is preliminary data.</text>
</comment>
<dbReference type="SUPFAM" id="SSF47954">
    <property type="entry name" value="Cyclin-like"/>
    <property type="match status" value="1"/>
</dbReference>
<evidence type="ECO:0000313" key="1">
    <source>
        <dbReference type="EMBL" id="OAO14267.1"/>
    </source>
</evidence>
<reference evidence="1 2" key="1">
    <citation type="submission" date="2016-05" db="EMBL/GenBank/DDBJ databases">
        <title>Nuclear genome of Blastocystis sp. subtype 1 NandII.</title>
        <authorList>
            <person name="Gentekaki E."/>
            <person name="Curtis B."/>
            <person name="Stairs C."/>
            <person name="Eme L."/>
            <person name="Herman E."/>
            <person name="Klimes V."/>
            <person name="Arias M.C."/>
            <person name="Elias M."/>
            <person name="Hilliou F."/>
            <person name="Klute M."/>
            <person name="Malik S.-B."/>
            <person name="Pightling A."/>
            <person name="Rachubinski R."/>
            <person name="Salas D."/>
            <person name="Schlacht A."/>
            <person name="Suga H."/>
            <person name="Archibald J."/>
            <person name="Ball S.G."/>
            <person name="Clark G."/>
            <person name="Dacks J."/>
            <person name="Van Der Giezen M."/>
            <person name="Tsaousis A."/>
            <person name="Roger A."/>
        </authorList>
    </citation>
    <scope>NUCLEOTIDE SEQUENCE [LARGE SCALE GENOMIC DNA]</scope>
    <source>
        <strain evidence="2">ATCC 50177 / NandII</strain>
    </source>
</reference>
<dbReference type="OrthoDB" id="10250320at2759"/>
<sequence>MDQYNIGDISQLYVHFLNVLMDENARRHLYNDQSLFSRYDSGALSTDDFFNNLFLRMNCCLECYIISLIYIERLNKAIPGIVNATSLRNIVISSVVLAQKYFDEICYKSEFYASFNQLSVWQINGLEVEFLCRVHFSLAVFAPEFLSFYNRLRALCAASPLRERGVRIPEIVNVAPAGCPLLKYVFSPQEQQRKEAFYRQREQRQAQLRRLPPVPAPILLQPPHPFPPRRAPDYYLPPSLPVASVAPSLPVAPMAPMAPMAPVAPVAPMAPMAPVAPVAPMAPVAPVAPMAPMAPVVSPVVNPYCFSAPLPSAAPVVEPYCAPPFQTSANGMEANRFAQYTTNPYGEVHYPFVIDRNSI</sequence>
<dbReference type="Gene3D" id="1.10.472.10">
    <property type="entry name" value="Cyclin-like"/>
    <property type="match status" value="1"/>
</dbReference>
<gene>
    <name evidence="1" type="ORF">AV274_4068</name>
</gene>
<name>A0A196SDQ9_BLAHN</name>
<evidence type="ECO:0000313" key="2">
    <source>
        <dbReference type="Proteomes" id="UP000078348"/>
    </source>
</evidence>
<dbReference type="GO" id="GO:0019901">
    <property type="term" value="F:protein kinase binding"/>
    <property type="evidence" value="ECO:0007669"/>
    <property type="project" value="InterPro"/>
</dbReference>
<dbReference type="Proteomes" id="UP000078348">
    <property type="component" value="Unassembled WGS sequence"/>
</dbReference>
<dbReference type="PANTHER" id="PTHR15615">
    <property type="match status" value="1"/>
</dbReference>
<dbReference type="InterPro" id="IPR013922">
    <property type="entry name" value="Cyclin_PHO80-like"/>
</dbReference>
<organism evidence="1 2">
    <name type="scientific">Blastocystis sp. subtype 1 (strain ATCC 50177 / NandII)</name>
    <dbReference type="NCBI Taxonomy" id="478820"/>
    <lineage>
        <taxon>Eukaryota</taxon>
        <taxon>Sar</taxon>
        <taxon>Stramenopiles</taxon>
        <taxon>Bigyra</taxon>
        <taxon>Opalozoa</taxon>
        <taxon>Opalinata</taxon>
        <taxon>Blastocystidae</taxon>
        <taxon>Blastocystis</taxon>
    </lineage>
</organism>
<dbReference type="Pfam" id="PF08613">
    <property type="entry name" value="Cyclin"/>
    <property type="match status" value="1"/>
</dbReference>
<dbReference type="EMBL" id="LXWW01000272">
    <property type="protein sequence ID" value="OAO14267.1"/>
    <property type="molecule type" value="Genomic_DNA"/>
</dbReference>
<dbReference type="InterPro" id="IPR036915">
    <property type="entry name" value="Cyclin-like_sf"/>
</dbReference>
<dbReference type="PANTHER" id="PTHR15615:SF108">
    <property type="entry name" value="PROTEIN CNPPD1"/>
    <property type="match status" value="1"/>
</dbReference>
<protein>
    <submittedName>
        <fullName evidence="1">Cyclin-Y-like protein</fullName>
    </submittedName>
</protein>
<keyword evidence="2" id="KW-1185">Reference proteome</keyword>
<dbReference type="AlphaFoldDB" id="A0A196SDQ9"/>
<dbReference type="STRING" id="478820.A0A196SDQ9"/>
<proteinExistence type="predicted"/>